<evidence type="ECO:0000313" key="1">
    <source>
        <dbReference type="EMBL" id="KTD74963.1"/>
    </source>
</evidence>
<protein>
    <submittedName>
        <fullName evidence="1">Uncharacterized protein</fullName>
    </submittedName>
</protein>
<dbReference type="EMBL" id="LNZB01000060">
    <property type="protein sequence ID" value="KTD74963.1"/>
    <property type="molecule type" value="Genomic_DNA"/>
</dbReference>
<comment type="caution">
    <text evidence="1">The sequence shown here is derived from an EMBL/GenBank/DDBJ whole genome shotgun (WGS) entry which is preliminary data.</text>
</comment>
<name>A0A0W1A1S5_9GAMM</name>
<accession>A0A0W1A1S5</accession>
<dbReference type="AlphaFoldDB" id="A0A0W1A1S5"/>
<evidence type="ECO:0000313" key="2">
    <source>
        <dbReference type="Proteomes" id="UP000054729"/>
    </source>
</evidence>
<dbReference type="Proteomes" id="UP000054729">
    <property type="component" value="Unassembled WGS sequence"/>
</dbReference>
<sequence>MPGFFEENRKLLANARENGNQDNLVHKDYLPLALFRTIQKEAQYNSYLLLKEEVPNKLKLIWENMRLNQNEDAFLNGIKELTQQIIQVPEYINELCPPFHMNIPADRDKHSIFLVEAIARSLLDDLGLNLWRAANLGAANCPKNSNLFLTEMHDLLFALMKAGLEITDDLGILIMHIESYRTDMNKHNLIELLQEMNQSGFDYLKVRNFERIQGVLNDYMKIEADLNPKYPPFFQYLNKERIQEVKDTLEFIENKKSENQPRFN</sequence>
<keyword evidence="2" id="KW-1185">Reference proteome</keyword>
<gene>
    <name evidence="1" type="ORF">Lwal_3004</name>
</gene>
<proteinExistence type="predicted"/>
<dbReference type="PATRIC" id="fig|66969.6.peg.3275"/>
<reference evidence="1 2" key="1">
    <citation type="submission" date="2015-11" db="EMBL/GenBank/DDBJ databases">
        <title>Genomic analysis of 38 Legionella species identifies large and diverse effector repertoires.</title>
        <authorList>
            <person name="Burstein D."/>
            <person name="Amaro F."/>
            <person name="Zusman T."/>
            <person name="Lifshitz Z."/>
            <person name="Cohen O."/>
            <person name="Gilbert J.A."/>
            <person name="Pupko T."/>
            <person name="Shuman H.A."/>
            <person name="Segal G."/>
        </authorList>
    </citation>
    <scope>NUCLEOTIDE SEQUENCE [LARGE SCALE GENOMIC DNA]</scope>
    <source>
        <strain evidence="1 2">ATCC 51914</strain>
    </source>
</reference>
<dbReference type="RefSeq" id="WP_058481607.1">
    <property type="nucleotide sequence ID" value="NZ_CAAAIQ010000022.1"/>
</dbReference>
<organism evidence="1 2">
    <name type="scientific">Legionella waltersii</name>
    <dbReference type="NCBI Taxonomy" id="66969"/>
    <lineage>
        <taxon>Bacteria</taxon>
        <taxon>Pseudomonadati</taxon>
        <taxon>Pseudomonadota</taxon>
        <taxon>Gammaproteobacteria</taxon>
        <taxon>Legionellales</taxon>
        <taxon>Legionellaceae</taxon>
        <taxon>Legionella</taxon>
    </lineage>
</organism>